<sequence length="67" mass="7434">MAQSIAFVVSQATEVFSLFFRFCGGCWFSVSTLQPRGNDLKLKFPVSLNFTPLKSVMVLETGLLLSK</sequence>
<organism evidence="1 2">
    <name type="scientific">Patagioenas fasciata monilis</name>
    <dbReference type="NCBI Taxonomy" id="372326"/>
    <lineage>
        <taxon>Eukaryota</taxon>
        <taxon>Metazoa</taxon>
        <taxon>Chordata</taxon>
        <taxon>Craniata</taxon>
        <taxon>Vertebrata</taxon>
        <taxon>Euteleostomi</taxon>
        <taxon>Archelosauria</taxon>
        <taxon>Archosauria</taxon>
        <taxon>Dinosauria</taxon>
        <taxon>Saurischia</taxon>
        <taxon>Theropoda</taxon>
        <taxon>Coelurosauria</taxon>
        <taxon>Aves</taxon>
        <taxon>Neognathae</taxon>
        <taxon>Neoaves</taxon>
        <taxon>Columbimorphae</taxon>
        <taxon>Columbiformes</taxon>
        <taxon>Columbidae</taxon>
        <taxon>Patagioenas</taxon>
    </lineage>
</organism>
<evidence type="ECO:0000313" key="1">
    <source>
        <dbReference type="EMBL" id="OPJ76127.1"/>
    </source>
</evidence>
<dbReference type="EMBL" id="LSYS01006073">
    <property type="protein sequence ID" value="OPJ76127.1"/>
    <property type="molecule type" value="Genomic_DNA"/>
</dbReference>
<name>A0A1V4JWU4_PATFA</name>
<dbReference type="AlphaFoldDB" id="A0A1V4JWU4"/>
<comment type="caution">
    <text evidence="1">The sequence shown here is derived from an EMBL/GenBank/DDBJ whole genome shotgun (WGS) entry which is preliminary data.</text>
</comment>
<reference evidence="1 2" key="1">
    <citation type="submission" date="2016-02" db="EMBL/GenBank/DDBJ databases">
        <title>Band-tailed pigeon sequencing and assembly.</title>
        <authorList>
            <person name="Soares A.E."/>
            <person name="Novak B.J."/>
            <person name="Rice E.S."/>
            <person name="O'Connell B."/>
            <person name="Chang D."/>
            <person name="Weber S."/>
            <person name="Shapiro B."/>
        </authorList>
    </citation>
    <scope>NUCLEOTIDE SEQUENCE [LARGE SCALE GENOMIC DNA]</scope>
    <source>
        <strain evidence="1">BTP2013</strain>
        <tissue evidence="1">Blood</tissue>
    </source>
</reference>
<protein>
    <submittedName>
        <fullName evidence="1">Uncharacterized protein</fullName>
    </submittedName>
</protein>
<keyword evidence="2" id="KW-1185">Reference proteome</keyword>
<gene>
    <name evidence="1" type="ORF">AV530_015425</name>
</gene>
<dbReference type="Proteomes" id="UP000190648">
    <property type="component" value="Unassembled WGS sequence"/>
</dbReference>
<accession>A0A1V4JWU4</accession>
<evidence type="ECO:0000313" key="2">
    <source>
        <dbReference type="Proteomes" id="UP000190648"/>
    </source>
</evidence>
<proteinExistence type="predicted"/>